<evidence type="ECO:0000313" key="2">
    <source>
        <dbReference type="Proteomes" id="UP001224087"/>
    </source>
</evidence>
<sequence>MEEYLLCKEKIMLLQNILAGYETEKRFPLFSEECFAPLRQNRRTLLFRRVGESPLVTNARKLKMLWTTEGEVPCLDEGYEFVEIKLERGLLCDVQHMEEDTFFFTAQKIL</sequence>
<dbReference type="EMBL" id="MN873693">
    <property type="protein sequence ID" value="QIN54209.1"/>
    <property type="molecule type" value="Genomic_DNA"/>
</dbReference>
<organism evidence="1 2">
    <name type="scientific">Cedratvirus kamchatka</name>
    <dbReference type="NCBI Taxonomy" id="2716914"/>
    <lineage>
        <taxon>Viruses</taxon>
        <taxon>Pithoviruses</taxon>
        <taxon>Orthocedratvirinae</taxon>
        <taxon>Alphacedratvirus</taxon>
        <taxon>Alphacedratvirus rossiense</taxon>
    </lineage>
</organism>
<reference evidence="1" key="1">
    <citation type="submission" date="2019-12" db="EMBL/GenBank/DDBJ databases">
        <title>The DNA Methylation Landscape of Giant Viruses.</title>
        <authorList>
            <person name="Jeudy S."/>
            <person name="Rigou S."/>
            <person name="Alempic J.-M."/>
            <person name="Claverie J.-M."/>
            <person name="Abergel C."/>
            <person name="Legendre M."/>
        </authorList>
    </citation>
    <scope>NUCLEOTIDE SEQUENCE</scope>
    <source>
        <strain evidence="1">P4</strain>
    </source>
</reference>
<accession>A0A6G8MYM3</accession>
<proteinExistence type="predicted"/>
<evidence type="ECO:0000313" key="1">
    <source>
        <dbReference type="EMBL" id="QIN54209.1"/>
    </source>
</evidence>
<keyword evidence="2" id="KW-1185">Reference proteome</keyword>
<dbReference type="Proteomes" id="UP001224087">
    <property type="component" value="Segment"/>
</dbReference>
<protein>
    <submittedName>
        <fullName evidence="1">Uncharacterized protein</fullName>
    </submittedName>
</protein>
<name>A0A6G8MYM3_9VIRU</name>
<gene>
    <name evidence="1" type="primary">ck84</name>
</gene>